<dbReference type="Proteomes" id="UP000077266">
    <property type="component" value="Unassembled WGS sequence"/>
</dbReference>
<dbReference type="InParanoid" id="A0A166MNN9"/>
<dbReference type="PANTHER" id="PTHR46481">
    <property type="entry name" value="ZINC FINGER BED DOMAIN-CONTAINING PROTEIN 4"/>
    <property type="match status" value="1"/>
</dbReference>
<comment type="subcellular location">
    <subcellularLocation>
        <location evidence="1">Nucleus</location>
    </subcellularLocation>
</comment>
<evidence type="ECO:0000256" key="4">
    <source>
        <dbReference type="ARBA" id="ARBA00022833"/>
    </source>
</evidence>
<dbReference type="PANTHER" id="PTHR46481:SF10">
    <property type="entry name" value="ZINC FINGER BED DOMAIN-CONTAINING PROTEIN 39"/>
    <property type="match status" value="1"/>
</dbReference>
<evidence type="ECO:0000259" key="6">
    <source>
        <dbReference type="Pfam" id="PF05699"/>
    </source>
</evidence>
<feature type="domain" description="HAT C-terminal dimerisation" evidence="6">
    <location>
        <begin position="1"/>
        <end position="63"/>
    </location>
</feature>
<keyword evidence="5" id="KW-0539">Nucleus</keyword>
<dbReference type="GO" id="GO:0005634">
    <property type="term" value="C:nucleus"/>
    <property type="evidence" value="ECO:0007669"/>
    <property type="project" value="UniProtKB-SubCell"/>
</dbReference>
<evidence type="ECO:0000256" key="3">
    <source>
        <dbReference type="ARBA" id="ARBA00022771"/>
    </source>
</evidence>
<keyword evidence="3" id="KW-0863">Zinc-finger</keyword>
<proteinExistence type="predicted"/>
<dbReference type="GO" id="GO:0008270">
    <property type="term" value="F:zinc ion binding"/>
    <property type="evidence" value="ECO:0007669"/>
    <property type="project" value="UniProtKB-KW"/>
</dbReference>
<dbReference type="Pfam" id="PF05699">
    <property type="entry name" value="Dimer_Tnp_hAT"/>
    <property type="match status" value="1"/>
</dbReference>
<gene>
    <name evidence="7" type="ORF">EXIGLDRAFT_561454</name>
</gene>
<protein>
    <recommendedName>
        <fullName evidence="6">HAT C-terminal dimerisation domain-containing protein</fullName>
    </recommendedName>
</protein>
<organism evidence="7 8">
    <name type="scientific">Exidia glandulosa HHB12029</name>
    <dbReference type="NCBI Taxonomy" id="1314781"/>
    <lineage>
        <taxon>Eukaryota</taxon>
        <taxon>Fungi</taxon>
        <taxon>Dikarya</taxon>
        <taxon>Basidiomycota</taxon>
        <taxon>Agaricomycotina</taxon>
        <taxon>Agaricomycetes</taxon>
        <taxon>Auriculariales</taxon>
        <taxon>Exidiaceae</taxon>
        <taxon>Exidia</taxon>
    </lineage>
</organism>
<feature type="non-terminal residue" evidence="7">
    <location>
        <position position="1"/>
    </location>
</feature>
<accession>A0A166MNN9</accession>
<dbReference type="GO" id="GO:0046983">
    <property type="term" value="F:protein dimerization activity"/>
    <property type="evidence" value="ECO:0007669"/>
    <property type="project" value="InterPro"/>
</dbReference>
<feature type="non-terminal residue" evidence="7">
    <location>
        <position position="63"/>
    </location>
</feature>
<keyword evidence="4" id="KW-0862">Zinc</keyword>
<keyword evidence="8" id="KW-1185">Reference proteome</keyword>
<evidence type="ECO:0000313" key="8">
    <source>
        <dbReference type="Proteomes" id="UP000077266"/>
    </source>
</evidence>
<evidence type="ECO:0000256" key="1">
    <source>
        <dbReference type="ARBA" id="ARBA00004123"/>
    </source>
</evidence>
<keyword evidence="2" id="KW-0479">Metal-binding</keyword>
<dbReference type="InterPro" id="IPR052035">
    <property type="entry name" value="ZnF_BED_domain_contain"/>
</dbReference>
<dbReference type="EMBL" id="KV427031">
    <property type="protein sequence ID" value="KZV78232.1"/>
    <property type="molecule type" value="Genomic_DNA"/>
</dbReference>
<evidence type="ECO:0000313" key="7">
    <source>
        <dbReference type="EMBL" id="KZV78232.1"/>
    </source>
</evidence>
<evidence type="ECO:0000256" key="5">
    <source>
        <dbReference type="ARBA" id="ARBA00023242"/>
    </source>
</evidence>
<reference evidence="7 8" key="1">
    <citation type="journal article" date="2016" name="Mol. Biol. Evol.">
        <title>Comparative Genomics of Early-Diverging Mushroom-Forming Fungi Provides Insights into the Origins of Lignocellulose Decay Capabilities.</title>
        <authorList>
            <person name="Nagy L.G."/>
            <person name="Riley R."/>
            <person name="Tritt A."/>
            <person name="Adam C."/>
            <person name="Daum C."/>
            <person name="Floudas D."/>
            <person name="Sun H."/>
            <person name="Yadav J.S."/>
            <person name="Pangilinan J."/>
            <person name="Larsson K.H."/>
            <person name="Matsuura K."/>
            <person name="Barry K."/>
            <person name="Labutti K."/>
            <person name="Kuo R."/>
            <person name="Ohm R.A."/>
            <person name="Bhattacharya S.S."/>
            <person name="Shirouzu T."/>
            <person name="Yoshinaga Y."/>
            <person name="Martin F.M."/>
            <person name="Grigoriev I.V."/>
            <person name="Hibbett D.S."/>
        </authorList>
    </citation>
    <scope>NUCLEOTIDE SEQUENCE [LARGE SCALE GENOMIC DNA]</scope>
    <source>
        <strain evidence="7 8">HHB12029</strain>
    </source>
</reference>
<evidence type="ECO:0000256" key="2">
    <source>
        <dbReference type="ARBA" id="ARBA00022723"/>
    </source>
</evidence>
<name>A0A166MNN9_EXIGL</name>
<dbReference type="InterPro" id="IPR012337">
    <property type="entry name" value="RNaseH-like_sf"/>
</dbReference>
<dbReference type="SUPFAM" id="SSF53098">
    <property type="entry name" value="Ribonuclease H-like"/>
    <property type="match status" value="1"/>
</dbReference>
<dbReference type="AlphaFoldDB" id="A0A166MNN9"/>
<dbReference type="STRING" id="1314781.A0A166MNN9"/>
<sequence>DPLVWWRHHAAQFPHLSRFARDIFSIPGSAVAVERIFSSGRDVITLRRSSLKPETISLLMVLK</sequence>
<dbReference type="InterPro" id="IPR008906">
    <property type="entry name" value="HATC_C_dom"/>
</dbReference>
<dbReference type="OrthoDB" id="1607513at2759"/>